<proteinExistence type="predicted"/>
<reference evidence="1 2" key="1">
    <citation type="submission" date="2020-08" db="EMBL/GenBank/DDBJ databases">
        <title>Genome public.</title>
        <authorList>
            <person name="Liu C."/>
            <person name="Sun Q."/>
        </authorList>
    </citation>
    <scope>NUCLEOTIDE SEQUENCE [LARGE SCALE GENOMIC DNA]</scope>
    <source>
        <strain evidence="1 2">M2</strain>
    </source>
</reference>
<keyword evidence="2" id="KW-1185">Reference proteome</keyword>
<evidence type="ECO:0000313" key="2">
    <source>
        <dbReference type="Proteomes" id="UP000641741"/>
    </source>
</evidence>
<evidence type="ECO:0000313" key="1">
    <source>
        <dbReference type="EMBL" id="MBC5695402.1"/>
    </source>
</evidence>
<sequence>MAAAICAGVLVSLLFLSYIMSSGLLHRRDTGITLPTGEADTPVVTADSQLLTAQSVADVDITTDNVQHVIASLTRPEAYSCTIENKLYYTGGSSSLRCRRYVRDGVIRTDTLTESGAVRSSIIRRGDTIYSWNADSSAVYEGRAGSFSDDASAMLPTYEDVLAAGVTPLSAGRTSTDSEPCIIVSFDLDGYRCAYSVSASSGLLKSASFYSGDTLTRSVSVSGLSTEAPDKVYFTLPGGKTLLGE</sequence>
<dbReference type="Proteomes" id="UP000641741">
    <property type="component" value="Unassembled WGS sequence"/>
</dbReference>
<accession>A0ABR7GM59</accession>
<gene>
    <name evidence="1" type="ORF">H8S02_05505</name>
</gene>
<organism evidence="1 2">
    <name type="scientific">Agathobaculum hominis</name>
    <dbReference type="NCBI Taxonomy" id="2763014"/>
    <lineage>
        <taxon>Bacteria</taxon>
        <taxon>Bacillati</taxon>
        <taxon>Bacillota</taxon>
        <taxon>Clostridia</taxon>
        <taxon>Eubacteriales</taxon>
        <taxon>Butyricicoccaceae</taxon>
        <taxon>Agathobaculum</taxon>
    </lineage>
</organism>
<comment type="caution">
    <text evidence="1">The sequence shown here is derived from an EMBL/GenBank/DDBJ whole genome shotgun (WGS) entry which is preliminary data.</text>
</comment>
<name>A0ABR7GM59_9FIRM</name>
<evidence type="ECO:0008006" key="3">
    <source>
        <dbReference type="Google" id="ProtNLM"/>
    </source>
</evidence>
<protein>
    <recommendedName>
        <fullName evidence="3">DUF5050 domain-containing protein</fullName>
    </recommendedName>
</protein>
<dbReference type="RefSeq" id="WP_186969666.1">
    <property type="nucleotide sequence ID" value="NZ_JACOPK010000004.1"/>
</dbReference>
<dbReference type="EMBL" id="JACOPK010000004">
    <property type="protein sequence ID" value="MBC5695402.1"/>
    <property type="molecule type" value="Genomic_DNA"/>
</dbReference>